<dbReference type="Proteomes" id="UP001204144">
    <property type="component" value="Unassembled WGS sequence"/>
</dbReference>
<dbReference type="PANTHER" id="PTHR43709:SF2">
    <property type="entry name" value="DUF453 DOMAIN PROTEIN (AFU_ORTHOLOGUE AFUA_6G00360)"/>
    <property type="match status" value="1"/>
</dbReference>
<dbReference type="Gene3D" id="3.10.310.10">
    <property type="entry name" value="Diaminopimelate Epimerase, Chain A, domain 1"/>
    <property type="match status" value="2"/>
</dbReference>
<keyword evidence="4" id="KW-1185">Reference proteome</keyword>
<comment type="similarity">
    <text evidence="1">Belongs to the PrpF family.</text>
</comment>
<dbReference type="AlphaFoldDB" id="A0AAE3H1I7"/>
<dbReference type="SUPFAM" id="SSF54506">
    <property type="entry name" value="Diaminopimelate epimerase-like"/>
    <property type="match status" value="2"/>
</dbReference>
<evidence type="ECO:0000256" key="2">
    <source>
        <dbReference type="ARBA" id="ARBA00023235"/>
    </source>
</evidence>
<proteinExistence type="inferred from homology"/>
<dbReference type="EMBL" id="RJUF01000009">
    <property type="protein sequence ID" value="MCP9762341.1"/>
    <property type="molecule type" value="Genomic_DNA"/>
</dbReference>
<protein>
    <submittedName>
        <fullName evidence="3">4-oxalomesaconate tautomerase</fullName>
    </submittedName>
</protein>
<gene>
    <name evidence="3" type="ORF">EGI31_05205</name>
</gene>
<sequence>MKILFRYQLYLLLFVILGTSSCKVSKVDSKTEFENNLALKRVPATYMRGGTSKGPFFDKRELPKDKATRDAIILKVMGSPDPNQIDGLGATVTVTSKVVMAEPSKRKGIDVDYLFAQVDIENPIVDTLPPCGNMMAGVGPFAIEKGWVKATHPETRVMIYNINTNSTIEEIVQTPNGKVTYEGNAQIDGVPGTAAPIIMNLFDLVGGKTGKQFPTRQTKEAINGVPVTIIDAGSTMVLLKATDVGLKGDENEAFFAENKAIMQKLEAIRIEAGKRAGMGDVSDNVLPKIGILSAPKNPSHNIQSRYLTPKTLHPSHAVTGAICIGAALKIPGTVASEIGKNNGQNREMVIIEHPSGIIEVNIEMIEKEGKLLLEKAGTIRTVRKIMEGYVYY</sequence>
<keyword evidence="2" id="KW-0413">Isomerase</keyword>
<evidence type="ECO:0000313" key="3">
    <source>
        <dbReference type="EMBL" id="MCP9762341.1"/>
    </source>
</evidence>
<comment type="caution">
    <text evidence="3">The sequence shown here is derived from an EMBL/GenBank/DDBJ whole genome shotgun (WGS) entry which is preliminary data.</text>
</comment>
<organism evidence="3 4">
    <name type="scientific">Lacihabitans soyangensis</name>
    <dbReference type="NCBI Taxonomy" id="869394"/>
    <lineage>
        <taxon>Bacteria</taxon>
        <taxon>Pseudomonadati</taxon>
        <taxon>Bacteroidota</taxon>
        <taxon>Cytophagia</taxon>
        <taxon>Cytophagales</taxon>
        <taxon>Leadbetterellaceae</taxon>
        <taxon>Lacihabitans</taxon>
    </lineage>
</organism>
<dbReference type="RefSeq" id="WP_255036102.1">
    <property type="nucleotide sequence ID" value="NZ_RJUF01000009.1"/>
</dbReference>
<dbReference type="Pfam" id="PF04303">
    <property type="entry name" value="PrpF"/>
    <property type="match status" value="1"/>
</dbReference>
<accession>A0AAE3H1I7</accession>
<dbReference type="PANTHER" id="PTHR43709">
    <property type="entry name" value="ACONITATE ISOMERASE-RELATED"/>
    <property type="match status" value="1"/>
</dbReference>
<reference evidence="3 4" key="1">
    <citation type="submission" date="2018-11" db="EMBL/GenBank/DDBJ databases">
        <title>Novel bacteria species description.</title>
        <authorList>
            <person name="Han J.-H."/>
        </authorList>
    </citation>
    <scope>NUCLEOTIDE SEQUENCE [LARGE SCALE GENOMIC DNA]</scope>
    <source>
        <strain evidence="3 4">KCTC23259</strain>
    </source>
</reference>
<dbReference type="InterPro" id="IPR007400">
    <property type="entry name" value="PrpF-like"/>
</dbReference>
<name>A0AAE3H1I7_9BACT</name>
<evidence type="ECO:0000313" key="4">
    <source>
        <dbReference type="Proteomes" id="UP001204144"/>
    </source>
</evidence>
<evidence type="ECO:0000256" key="1">
    <source>
        <dbReference type="ARBA" id="ARBA00007673"/>
    </source>
</evidence>
<dbReference type="GO" id="GO:0016853">
    <property type="term" value="F:isomerase activity"/>
    <property type="evidence" value="ECO:0007669"/>
    <property type="project" value="UniProtKB-KW"/>
</dbReference>
<dbReference type="PROSITE" id="PS51257">
    <property type="entry name" value="PROKAR_LIPOPROTEIN"/>
    <property type="match status" value="1"/>
</dbReference>